<evidence type="ECO:0000256" key="1">
    <source>
        <dbReference type="SAM" id="MobiDB-lite"/>
    </source>
</evidence>
<reference evidence="2 3" key="1">
    <citation type="submission" date="2018-04" db="EMBL/GenBank/DDBJ databases">
        <title>Adhaeribacter sp. HMF7616 genome sequencing and assembly.</title>
        <authorList>
            <person name="Kang H."/>
            <person name="Kang J."/>
            <person name="Cha I."/>
            <person name="Kim H."/>
            <person name="Joh K."/>
        </authorList>
    </citation>
    <scope>NUCLEOTIDE SEQUENCE [LARGE SCALE GENOMIC DNA]</scope>
    <source>
        <strain evidence="2 3">HMF7616</strain>
    </source>
</reference>
<sequence length="411" mass="39096">MAQVCSTPGKDGVLSGATTIVNTYYPGTASVTAGANRSIPIGTSVGSATQITAGDLVLIIQMQGADLNSAVNDNTYGTVTNNVAGIYEYAIATSGITAGAFTVANLVNSYTNAAYGMQGQKRFQVIRVPQYSNAALGATITAPAWNGSTGGVVVLDVAGNLNFNGNGINVNGLGFRGGAGRQLNGGTGPNTDYRNLSTVNTHGQKGEGLAGTPAYVNNGGTLLNTTVEGYPNGSSARGAPGNAGGGGTDGATNNSENTGGGGGSNGGAGGTGGNAWNDPGVTGGVGGRDLASVITTRLLMGGGGGAGSTNDGTGNPGVGFASSGAAGGGIVLVRAGYVTGNGTITANGGNANNTILNDGSGGGGAGGSVLITSADAALNTVTVNANGGTGGTNTGAAATTVRAAVGAAVSF</sequence>
<accession>A0A369QFU8</accession>
<feature type="compositionally biased region" description="Gly residues" evidence="1">
    <location>
        <begin position="258"/>
        <end position="273"/>
    </location>
</feature>
<dbReference type="Proteomes" id="UP000253919">
    <property type="component" value="Unassembled WGS sequence"/>
</dbReference>
<name>A0A369QFU8_9BACT</name>
<feature type="region of interest" description="Disordered" evidence="1">
    <location>
        <begin position="226"/>
        <end position="283"/>
    </location>
</feature>
<protein>
    <submittedName>
        <fullName evidence="2">Putative PE-PGRS family protein PE PGRS46</fullName>
    </submittedName>
</protein>
<proteinExistence type="predicted"/>
<evidence type="ECO:0000313" key="2">
    <source>
        <dbReference type="EMBL" id="RDC63170.1"/>
    </source>
</evidence>
<gene>
    <name evidence="2" type="ORF">AHMF7616_01771</name>
</gene>
<dbReference type="AlphaFoldDB" id="A0A369QFU8"/>
<evidence type="ECO:0000313" key="3">
    <source>
        <dbReference type="Proteomes" id="UP000253919"/>
    </source>
</evidence>
<organism evidence="2 3">
    <name type="scientific">Adhaeribacter pallidiroseus</name>
    <dbReference type="NCBI Taxonomy" id="2072847"/>
    <lineage>
        <taxon>Bacteria</taxon>
        <taxon>Pseudomonadati</taxon>
        <taxon>Bacteroidota</taxon>
        <taxon>Cytophagia</taxon>
        <taxon>Cytophagales</taxon>
        <taxon>Hymenobacteraceae</taxon>
        <taxon>Adhaeribacter</taxon>
    </lineage>
</organism>
<comment type="caution">
    <text evidence="2">The sequence shown here is derived from an EMBL/GenBank/DDBJ whole genome shotgun (WGS) entry which is preliminary data.</text>
</comment>
<dbReference type="EMBL" id="QASA01000001">
    <property type="protein sequence ID" value="RDC63170.1"/>
    <property type="molecule type" value="Genomic_DNA"/>
</dbReference>
<keyword evidence="3" id="KW-1185">Reference proteome</keyword>